<dbReference type="Proteomes" id="UP000694390">
    <property type="component" value="Unassembled WGS sequence"/>
</dbReference>
<reference evidence="12" key="2">
    <citation type="submission" date="2025-09" db="UniProtKB">
        <authorList>
            <consortium name="Ensembl"/>
        </authorList>
    </citation>
    <scope>IDENTIFICATION</scope>
</reference>
<feature type="transmembrane region" description="Helical" evidence="10">
    <location>
        <begin position="43"/>
        <end position="64"/>
    </location>
</feature>
<keyword evidence="6 10" id="KW-0472">Membrane</keyword>
<evidence type="ECO:0000256" key="9">
    <source>
        <dbReference type="RuleBase" id="RU000688"/>
    </source>
</evidence>
<keyword evidence="7 9" id="KW-0675">Receptor</keyword>
<dbReference type="PANTHER" id="PTHR24231:SF2">
    <property type="entry name" value="P2Y PURINOCEPTOR 1"/>
    <property type="match status" value="1"/>
</dbReference>
<keyword evidence="13" id="KW-1185">Reference proteome</keyword>
<dbReference type="Ensembl" id="ENSGEVT00005001027.1">
    <property type="protein sequence ID" value="ENSGEVP00005000964.1"/>
    <property type="gene ID" value="ENSGEVG00005000770.1"/>
</dbReference>
<comment type="subcellular location">
    <subcellularLocation>
        <location evidence="1">Cell membrane</location>
        <topology evidence="1">Multi-pass membrane protein</topology>
    </subcellularLocation>
</comment>
<feature type="transmembrane region" description="Helical" evidence="10">
    <location>
        <begin position="122"/>
        <end position="144"/>
    </location>
</feature>
<dbReference type="AlphaFoldDB" id="A0A8C4VHL0"/>
<evidence type="ECO:0000313" key="13">
    <source>
        <dbReference type="Proteomes" id="UP000694390"/>
    </source>
</evidence>
<feature type="domain" description="G-protein coupled receptors family 1 profile" evidence="11">
    <location>
        <begin position="22"/>
        <end position="276"/>
    </location>
</feature>
<dbReference type="GO" id="GO:0045031">
    <property type="term" value="F:G protein-coupled ATP receptor activity"/>
    <property type="evidence" value="ECO:0007669"/>
    <property type="project" value="TreeGrafter"/>
</dbReference>
<dbReference type="GeneTree" id="ENSGT01150000287001"/>
<evidence type="ECO:0000256" key="2">
    <source>
        <dbReference type="ARBA" id="ARBA00022475"/>
    </source>
</evidence>
<dbReference type="PROSITE" id="PS50262">
    <property type="entry name" value="G_PROTEIN_RECEP_F1_2"/>
    <property type="match status" value="1"/>
</dbReference>
<name>A0A8C4VHL0_9SAUR</name>
<dbReference type="GO" id="GO:0005886">
    <property type="term" value="C:plasma membrane"/>
    <property type="evidence" value="ECO:0007669"/>
    <property type="project" value="UniProtKB-SubCell"/>
</dbReference>
<dbReference type="GO" id="GO:0007200">
    <property type="term" value="P:phospholipase C-activating G protein-coupled receptor signaling pathway"/>
    <property type="evidence" value="ECO:0007669"/>
    <property type="project" value="TreeGrafter"/>
</dbReference>
<feature type="transmembrane region" description="Helical" evidence="10">
    <location>
        <begin position="212"/>
        <end position="230"/>
    </location>
</feature>
<evidence type="ECO:0000256" key="4">
    <source>
        <dbReference type="ARBA" id="ARBA00022989"/>
    </source>
</evidence>
<evidence type="ECO:0000259" key="11">
    <source>
        <dbReference type="PROSITE" id="PS50262"/>
    </source>
</evidence>
<dbReference type="GO" id="GO:0001621">
    <property type="term" value="F:G protein-coupled ADP receptor activity"/>
    <property type="evidence" value="ECO:0007669"/>
    <property type="project" value="TreeGrafter"/>
</dbReference>
<dbReference type="InterPro" id="IPR017452">
    <property type="entry name" value="GPCR_Rhodpsn_7TM"/>
</dbReference>
<dbReference type="OrthoDB" id="9927220at2759"/>
<evidence type="ECO:0000256" key="7">
    <source>
        <dbReference type="ARBA" id="ARBA00023170"/>
    </source>
</evidence>
<dbReference type="Pfam" id="PF00001">
    <property type="entry name" value="7tm_1"/>
    <property type="match status" value="1"/>
</dbReference>
<dbReference type="SUPFAM" id="SSF81321">
    <property type="entry name" value="Family A G protein-coupled receptor-like"/>
    <property type="match status" value="1"/>
</dbReference>
<feature type="transmembrane region" description="Helical" evidence="10">
    <location>
        <begin position="84"/>
        <end position="101"/>
    </location>
</feature>
<protein>
    <recommendedName>
        <fullName evidence="11">G-protein coupled receptors family 1 profile domain-containing protein</fullName>
    </recommendedName>
</protein>
<keyword evidence="2" id="KW-1003">Cell membrane</keyword>
<evidence type="ECO:0000256" key="3">
    <source>
        <dbReference type="ARBA" id="ARBA00022692"/>
    </source>
</evidence>
<evidence type="ECO:0000256" key="5">
    <source>
        <dbReference type="ARBA" id="ARBA00023040"/>
    </source>
</evidence>
<evidence type="ECO:0000313" key="12">
    <source>
        <dbReference type="Ensembl" id="ENSGEVP00005000964.1"/>
    </source>
</evidence>
<sequence length="330" mass="37746">GTIQRTLIPGTFLFILAMGLTLNMPVIWILMFRVKRWNRSTIFLCNLVLADISWILTLPFLIYYHLNQLHWIFGDTLCKITRTIYHVCYYCSIYFVTCLSVDRYLAIVHPLKSLWLLNKQQSLLICLSIWVATSLASVPVPFVASTQVCPDNKTICSLYVFSSSTYIMLLFSMCCTVVGCLLPFIAICYCYCSSVRTLQKTGLHHFQKRDKLTKLMYSVLIIFALLYFPYHLSRNTCIFLRALWPNGNRSIEHVDTVFFVEVAVCSLNTCINPLFCFLAGGDFRDQVCKIASSYWQNFSPIEINSKTPTAHEKVSVALPSGQSVLTSQFN</sequence>
<dbReference type="Gene3D" id="1.20.1070.10">
    <property type="entry name" value="Rhodopsin 7-helix transmembrane proteins"/>
    <property type="match status" value="1"/>
</dbReference>
<keyword evidence="5 9" id="KW-0297">G-protein coupled receptor</keyword>
<accession>A0A8C4VHL0</accession>
<proteinExistence type="inferred from homology"/>
<dbReference type="PRINTS" id="PR00237">
    <property type="entry name" value="GPCRRHODOPSN"/>
</dbReference>
<dbReference type="GO" id="GO:0031686">
    <property type="term" value="F:A1 adenosine receptor binding"/>
    <property type="evidence" value="ECO:0007669"/>
    <property type="project" value="TreeGrafter"/>
</dbReference>
<dbReference type="GO" id="GO:0005524">
    <property type="term" value="F:ATP binding"/>
    <property type="evidence" value="ECO:0007669"/>
    <property type="project" value="TreeGrafter"/>
</dbReference>
<keyword evidence="3 9" id="KW-0812">Transmembrane</keyword>
<dbReference type="InterPro" id="IPR000276">
    <property type="entry name" value="GPCR_Rhodpsn"/>
</dbReference>
<organism evidence="12 13">
    <name type="scientific">Gopherus evgoodei</name>
    <name type="common">Goodes thornscrub tortoise</name>
    <dbReference type="NCBI Taxonomy" id="1825980"/>
    <lineage>
        <taxon>Eukaryota</taxon>
        <taxon>Metazoa</taxon>
        <taxon>Chordata</taxon>
        <taxon>Craniata</taxon>
        <taxon>Vertebrata</taxon>
        <taxon>Euteleostomi</taxon>
        <taxon>Archelosauria</taxon>
        <taxon>Testudinata</taxon>
        <taxon>Testudines</taxon>
        <taxon>Cryptodira</taxon>
        <taxon>Durocryptodira</taxon>
        <taxon>Testudinoidea</taxon>
        <taxon>Testudinidae</taxon>
        <taxon>Gopherus</taxon>
    </lineage>
</organism>
<keyword evidence="4 10" id="KW-1133">Transmembrane helix</keyword>
<feature type="transmembrane region" description="Helical" evidence="10">
    <location>
        <begin position="12"/>
        <end position="31"/>
    </location>
</feature>
<reference evidence="12" key="1">
    <citation type="submission" date="2025-08" db="UniProtKB">
        <authorList>
            <consortium name="Ensembl"/>
        </authorList>
    </citation>
    <scope>IDENTIFICATION</scope>
</reference>
<evidence type="ECO:0000256" key="1">
    <source>
        <dbReference type="ARBA" id="ARBA00004651"/>
    </source>
</evidence>
<dbReference type="PRINTS" id="PR01157">
    <property type="entry name" value="P2YPURNOCPTR"/>
</dbReference>
<keyword evidence="8 9" id="KW-0807">Transducer</keyword>
<evidence type="ECO:0000256" key="10">
    <source>
        <dbReference type="SAM" id="Phobius"/>
    </source>
</evidence>
<evidence type="ECO:0000256" key="8">
    <source>
        <dbReference type="ARBA" id="ARBA00023224"/>
    </source>
</evidence>
<dbReference type="PANTHER" id="PTHR24231">
    <property type="entry name" value="PURINOCEPTOR-RELATED G-PROTEIN COUPLED RECEPTOR"/>
    <property type="match status" value="1"/>
</dbReference>
<evidence type="ECO:0000256" key="6">
    <source>
        <dbReference type="ARBA" id="ARBA00023136"/>
    </source>
</evidence>
<comment type="similarity">
    <text evidence="9">Belongs to the G-protein coupled receptor 1 family.</text>
</comment>
<dbReference type="PROSITE" id="PS00237">
    <property type="entry name" value="G_PROTEIN_RECEP_F1_1"/>
    <property type="match status" value="1"/>
</dbReference>
<feature type="transmembrane region" description="Helical" evidence="10">
    <location>
        <begin position="164"/>
        <end position="191"/>
    </location>
</feature>